<dbReference type="InterPro" id="IPR046465">
    <property type="entry name" value="BORCS6_C"/>
</dbReference>
<dbReference type="PANTHER" id="PTHR39708:SF2">
    <property type="entry name" value="BLOC-1-RELATED COMPLEX SUBUNIT 6 C-TERMINAL HELIX DOMAIN-CONTAINING PROTEIN"/>
    <property type="match status" value="1"/>
</dbReference>
<name>A0ABS8TFW7_DATST</name>
<evidence type="ECO:0000313" key="4">
    <source>
        <dbReference type="Proteomes" id="UP000823775"/>
    </source>
</evidence>
<evidence type="ECO:0000313" key="3">
    <source>
        <dbReference type="EMBL" id="MCD7469711.1"/>
    </source>
</evidence>
<gene>
    <name evidence="3" type="ORF">HAX54_008878</name>
</gene>
<reference evidence="3 4" key="1">
    <citation type="journal article" date="2021" name="BMC Genomics">
        <title>Datura genome reveals duplications of psychoactive alkaloid biosynthetic genes and high mutation rate following tissue culture.</title>
        <authorList>
            <person name="Rajewski A."/>
            <person name="Carter-House D."/>
            <person name="Stajich J."/>
            <person name="Litt A."/>
        </authorList>
    </citation>
    <scope>NUCLEOTIDE SEQUENCE [LARGE SCALE GENOMIC DNA]</scope>
    <source>
        <strain evidence="3">AR-01</strain>
    </source>
</reference>
<feature type="domain" description="BLOC-1-related complex subunit 6 C-terminal helix" evidence="2">
    <location>
        <begin position="63"/>
        <end position="157"/>
    </location>
</feature>
<feature type="compositionally biased region" description="Acidic residues" evidence="1">
    <location>
        <begin position="26"/>
        <end position="35"/>
    </location>
</feature>
<feature type="region of interest" description="Disordered" evidence="1">
    <location>
        <begin position="1"/>
        <end position="55"/>
    </location>
</feature>
<dbReference type="Pfam" id="PF10157">
    <property type="entry name" value="BORCS6"/>
    <property type="match status" value="1"/>
</dbReference>
<comment type="caution">
    <text evidence="3">The sequence shown here is derived from an EMBL/GenBank/DDBJ whole genome shotgun (WGS) entry which is preliminary data.</text>
</comment>
<organism evidence="3 4">
    <name type="scientific">Datura stramonium</name>
    <name type="common">Jimsonweed</name>
    <name type="synonym">Common thornapple</name>
    <dbReference type="NCBI Taxonomy" id="4076"/>
    <lineage>
        <taxon>Eukaryota</taxon>
        <taxon>Viridiplantae</taxon>
        <taxon>Streptophyta</taxon>
        <taxon>Embryophyta</taxon>
        <taxon>Tracheophyta</taxon>
        <taxon>Spermatophyta</taxon>
        <taxon>Magnoliopsida</taxon>
        <taxon>eudicotyledons</taxon>
        <taxon>Gunneridae</taxon>
        <taxon>Pentapetalae</taxon>
        <taxon>asterids</taxon>
        <taxon>lamiids</taxon>
        <taxon>Solanales</taxon>
        <taxon>Solanaceae</taxon>
        <taxon>Solanoideae</taxon>
        <taxon>Datureae</taxon>
        <taxon>Datura</taxon>
    </lineage>
</organism>
<evidence type="ECO:0000259" key="2">
    <source>
        <dbReference type="Pfam" id="PF10157"/>
    </source>
</evidence>
<dbReference type="Proteomes" id="UP000823775">
    <property type="component" value="Unassembled WGS sequence"/>
</dbReference>
<sequence length="167" mass="18525">MESNQTLVSEKETDQLNSDGNRAEQDGEEAEEEEQQQQRGECDDQGNVESQTSSSVNGKEILKAIEIVERDSMAIARSYTSLFASLRSALSEVTNTSVDHMNCFGDTAGRVQECALDAATKGNRYMNSCLRLNEEMKGIDNLATQLKIIRRNVDALDSAVNRLVRFP</sequence>
<dbReference type="PANTHER" id="PTHR39708">
    <property type="entry name" value="OS07G0483400 PROTEIN"/>
    <property type="match status" value="1"/>
</dbReference>
<evidence type="ECO:0000256" key="1">
    <source>
        <dbReference type="SAM" id="MobiDB-lite"/>
    </source>
</evidence>
<dbReference type="EMBL" id="JACEIK010001472">
    <property type="protein sequence ID" value="MCD7469711.1"/>
    <property type="molecule type" value="Genomic_DNA"/>
</dbReference>
<keyword evidence="4" id="KW-1185">Reference proteome</keyword>
<protein>
    <recommendedName>
        <fullName evidence="2">BLOC-1-related complex subunit 6 C-terminal helix domain-containing protein</fullName>
    </recommendedName>
</protein>
<proteinExistence type="predicted"/>
<accession>A0ABS8TFW7</accession>